<feature type="compositionally biased region" description="Acidic residues" evidence="1">
    <location>
        <begin position="1"/>
        <end position="24"/>
    </location>
</feature>
<protein>
    <submittedName>
        <fullName evidence="2">Uncharacterized protein</fullName>
    </submittedName>
</protein>
<reference evidence="2 3" key="2">
    <citation type="submission" date="2017-10" db="EMBL/GenBank/DDBJ databases">
        <title>Extensive intraspecific genome diversity in a model arbuscular mycorrhizal fungus.</title>
        <authorList>
            <person name="Chen E.C.H."/>
            <person name="Morin E."/>
            <person name="Baudet D."/>
            <person name="Noel J."/>
            <person name="Ndikumana S."/>
            <person name="Charron P."/>
            <person name="St-Onge C."/>
            <person name="Giorgi J."/>
            <person name="Grigoriev I.V."/>
            <person name="Roux C."/>
            <person name="Martin F.M."/>
            <person name="Corradi N."/>
        </authorList>
    </citation>
    <scope>NUCLEOTIDE SEQUENCE [LARGE SCALE GENOMIC DNA]</scope>
    <source>
        <strain evidence="2 3">C2</strain>
    </source>
</reference>
<evidence type="ECO:0000313" key="2">
    <source>
        <dbReference type="EMBL" id="PKK64923.1"/>
    </source>
</evidence>
<comment type="caution">
    <text evidence="2">The sequence shown here is derived from an EMBL/GenBank/DDBJ whole genome shotgun (WGS) entry which is preliminary data.</text>
</comment>
<dbReference type="Proteomes" id="UP000233469">
    <property type="component" value="Unassembled WGS sequence"/>
</dbReference>
<feature type="compositionally biased region" description="Polar residues" evidence="1">
    <location>
        <begin position="30"/>
        <end position="41"/>
    </location>
</feature>
<organism evidence="2 3">
    <name type="scientific">Rhizophagus irregularis</name>
    <dbReference type="NCBI Taxonomy" id="588596"/>
    <lineage>
        <taxon>Eukaryota</taxon>
        <taxon>Fungi</taxon>
        <taxon>Fungi incertae sedis</taxon>
        <taxon>Mucoromycota</taxon>
        <taxon>Glomeromycotina</taxon>
        <taxon>Glomeromycetes</taxon>
        <taxon>Glomerales</taxon>
        <taxon>Glomeraceae</taxon>
        <taxon>Rhizophagus</taxon>
    </lineage>
</organism>
<dbReference type="EMBL" id="LLXL01001356">
    <property type="protein sequence ID" value="PKK64923.1"/>
    <property type="molecule type" value="Genomic_DNA"/>
</dbReference>
<accession>A0A2N1MTH6</accession>
<sequence length="118" mass="13388">MEFGDMDDEVDPDFYNESEDDERNEAELGSQLSELEVQTPNPILETPPILPDARVIDDKQVKHQSTTANPDAKTSAKNSHKEKKSFDTEVTQILTGYEAVGEEQEQIRDIIVYDIPYT</sequence>
<dbReference type="VEuPathDB" id="FungiDB:FUN_024295"/>
<gene>
    <name evidence="2" type="ORF">RhiirC2_786857</name>
</gene>
<dbReference type="AlphaFoldDB" id="A0A2N1MTH6"/>
<reference evidence="2 3" key="1">
    <citation type="submission" date="2016-04" db="EMBL/GenBank/DDBJ databases">
        <title>Genome analyses suggest a sexual origin of heterokaryosis in a supposedly ancient asexual fungus.</title>
        <authorList>
            <person name="Ropars J."/>
            <person name="Sedzielewska K."/>
            <person name="Noel J."/>
            <person name="Charron P."/>
            <person name="Farinelli L."/>
            <person name="Marton T."/>
            <person name="Kruger M."/>
            <person name="Pelin A."/>
            <person name="Brachmann A."/>
            <person name="Corradi N."/>
        </authorList>
    </citation>
    <scope>NUCLEOTIDE SEQUENCE [LARGE SCALE GENOMIC DNA]</scope>
    <source>
        <strain evidence="2 3">C2</strain>
    </source>
</reference>
<evidence type="ECO:0000256" key="1">
    <source>
        <dbReference type="SAM" id="MobiDB-lite"/>
    </source>
</evidence>
<evidence type="ECO:0000313" key="3">
    <source>
        <dbReference type="Proteomes" id="UP000233469"/>
    </source>
</evidence>
<name>A0A2N1MTH6_9GLOM</name>
<proteinExistence type="predicted"/>
<feature type="region of interest" description="Disordered" evidence="1">
    <location>
        <begin position="1"/>
        <end position="86"/>
    </location>
</feature>